<dbReference type="InterPro" id="IPR051906">
    <property type="entry name" value="TolC-like"/>
</dbReference>
<keyword evidence="8" id="KW-0175">Coiled coil</keyword>
<dbReference type="AlphaFoldDB" id="A0A6L3ZF37"/>
<dbReference type="RefSeq" id="WP_151693878.1">
    <property type="nucleotide sequence ID" value="NZ_BMGX01000001.1"/>
</dbReference>
<feature type="signal peptide" evidence="9">
    <location>
        <begin position="1"/>
        <end position="23"/>
    </location>
</feature>
<feature type="chain" id="PRO_5026668811" evidence="9">
    <location>
        <begin position="24"/>
        <end position="448"/>
    </location>
</feature>
<comment type="subcellular location">
    <subcellularLocation>
        <location evidence="1">Cell outer membrane</location>
    </subcellularLocation>
</comment>
<dbReference type="GO" id="GO:1990281">
    <property type="term" value="C:efflux pump complex"/>
    <property type="evidence" value="ECO:0007669"/>
    <property type="project" value="TreeGrafter"/>
</dbReference>
<dbReference type="EMBL" id="WBVQ01000002">
    <property type="protein sequence ID" value="KAB2816451.1"/>
    <property type="molecule type" value="Genomic_DNA"/>
</dbReference>
<dbReference type="OrthoDB" id="367883at2"/>
<evidence type="ECO:0000256" key="1">
    <source>
        <dbReference type="ARBA" id="ARBA00004442"/>
    </source>
</evidence>
<evidence type="ECO:0000256" key="4">
    <source>
        <dbReference type="ARBA" id="ARBA00022452"/>
    </source>
</evidence>
<evidence type="ECO:0000256" key="2">
    <source>
        <dbReference type="ARBA" id="ARBA00007613"/>
    </source>
</evidence>
<dbReference type="SUPFAM" id="SSF56954">
    <property type="entry name" value="Outer membrane efflux proteins (OEP)"/>
    <property type="match status" value="1"/>
</dbReference>
<keyword evidence="9" id="KW-0732">Signal</keyword>
<sequence length="448" mass="51403">MNHIKRTICSTLALFAASFSVWSQPVEYNFDLKEALLFGLENSLSIRQAVLDQSQSEHVVGEVRATGLPQVTGEGQYQNFPNLPTQLLPGEIVGQPGTQIPVQFGTENTMSGTIKATQLIYNQQFFTGLRAAKSSRQLYELLKIKTEEDVIYEVSNAYYMVLELKAQRNVLDSNVAQLNKLEELMKLQYENDLVTQTDLGRIRVNRMNLQTQLQSVKIGLEQQKNYLKLLLGMDISNTLIIRAPEDIEDVSLQTLQYEKEQSIELEILDQQLTLNELNKKSIQAEYAPTLAVFGQQSWQAQRNEWNFFDSNQPWFQQTVVGVQLSVPIFDGLSKHHRIQQSEIDIQKVRLQQTNAQRSLDMQFQNAREQLTNSLASVEAQRDNKELAKDVYEQTQLLYKEQVVGLTDLLDAEQAYRQAETSFYNELLKFRRSELDLLKAQGQLKQIIQ</sequence>
<evidence type="ECO:0000313" key="10">
    <source>
        <dbReference type="EMBL" id="KAB2816451.1"/>
    </source>
</evidence>
<dbReference type="Pfam" id="PF02321">
    <property type="entry name" value="OEP"/>
    <property type="match status" value="1"/>
</dbReference>
<organism evidence="10 11">
    <name type="scientific">Phaeocystidibacter marisrubri</name>
    <dbReference type="NCBI Taxonomy" id="1577780"/>
    <lineage>
        <taxon>Bacteria</taxon>
        <taxon>Pseudomonadati</taxon>
        <taxon>Bacteroidota</taxon>
        <taxon>Flavobacteriia</taxon>
        <taxon>Flavobacteriales</taxon>
        <taxon>Phaeocystidibacteraceae</taxon>
        <taxon>Phaeocystidibacter</taxon>
    </lineage>
</organism>
<keyword evidence="11" id="KW-1185">Reference proteome</keyword>
<dbReference type="GO" id="GO:0015562">
    <property type="term" value="F:efflux transmembrane transporter activity"/>
    <property type="evidence" value="ECO:0007669"/>
    <property type="project" value="InterPro"/>
</dbReference>
<dbReference type="Proteomes" id="UP000484164">
    <property type="component" value="Unassembled WGS sequence"/>
</dbReference>
<dbReference type="Gene3D" id="1.20.1600.10">
    <property type="entry name" value="Outer membrane efflux proteins (OEP)"/>
    <property type="match status" value="1"/>
</dbReference>
<dbReference type="GO" id="GO:0009279">
    <property type="term" value="C:cell outer membrane"/>
    <property type="evidence" value="ECO:0007669"/>
    <property type="project" value="UniProtKB-SubCell"/>
</dbReference>
<evidence type="ECO:0000256" key="8">
    <source>
        <dbReference type="SAM" id="Coils"/>
    </source>
</evidence>
<evidence type="ECO:0000256" key="5">
    <source>
        <dbReference type="ARBA" id="ARBA00022692"/>
    </source>
</evidence>
<evidence type="ECO:0000256" key="7">
    <source>
        <dbReference type="ARBA" id="ARBA00023237"/>
    </source>
</evidence>
<dbReference type="PANTHER" id="PTHR30026:SF20">
    <property type="entry name" value="OUTER MEMBRANE PROTEIN TOLC"/>
    <property type="match status" value="1"/>
</dbReference>
<dbReference type="InterPro" id="IPR003423">
    <property type="entry name" value="OMP_efflux"/>
</dbReference>
<comment type="similarity">
    <text evidence="2">Belongs to the outer membrane factor (OMF) (TC 1.B.17) family.</text>
</comment>
<keyword evidence="3" id="KW-0813">Transport</keyword>
<reference evidence="10 11" key="1">
    <citation type="submission" date="2019-10" db="EMBL/GenBank/DDBJ databases">
        <title>Genome sequence of Phaeocystidibacter marisrubri JCM30614 (type strain).</title>
        <authorList>
            <person name="Bowman J.P."/>
        </authorList>
    </citation>
    <scope>NUCLEOTIDE SEQUENCE [LARGE SCALE GENOMIC DNA]</scope>
    <source>
        <strain evidence="10 11">JCM 30614</strain>
    </source>
</reference>
<dbReference type="PANTHER" id="PTHR30026">
    <property type="entry name" value="OUTER MEMBRANE PROTEIN TOLC"/>
    <property type="match status" value="1"/>
</dbReference>
<evidence type="ECO:0000256" key="3">
    <source>
        <dbReference type="ARBA" id="ARBA00022448"/>
    </source>
</evidence>
<accession>A0A6L3ZF37</accession>
<keyword evidence="5" id="KW-0812">Transmembrane</keyword>
<evidence type="ECO:0000256" key="6">
    <source>
        <dbReference type="ARBA" id="ARBA00023136"/>
    </source>
</evidence>
<name>A0A6L3ZF37_9FLAO</name>
<evidence type="ECO:0000256" key="9">
    <source>
        <dbReference type="SAM" id="SignalP"/>
    </source>
</evidence>
<comment type="caution">
    <text evidence="10">The sequence shown here is derived from an EMBL/GenBank/DDBJ whole genome shotgun (WGS) entry which is preliminary data.</text>
</comment>
<proteinExistence type="inferred from homology"/>
<gene>
    <name evidence="10" type="ORF">F8C82_12275</name>
</gene>
<keyword evidence="4" id="KW-1134">Transmembrane beta strand</keyword>
<evidence type="ECO:0000313" key="11">
    <source>
        <dbReference type="Proteomes" id="UP000484164"/>
    </source>
</evidence>
<feature type="coiled-coil region" evidence="8">
    <location>
        <begin position="367"/>
        <end position="394"/>
    </location>
</feature>
<keyword evidence="7" id="KW-0998">Cell outer membrane</keyword>
<protein>
    <submittedName>
        <fullName evidence="10">TolC family protein</fullName>
    </submittedName>
</protein>
<keyword evidence="6" id="KW-0472">Membrane</keyword>
<dbReference type="GO" id="GO:0015288">
    <property type="term" value="F:porin activity"/>
    <property type="evidence" value="ECO:0007669"/>
    <property type="project" value="TreeGrafter"/>
</dbReference>